<feature type="domain" description="VOC" evidence="1">
    <location>
        <begin position="4"/>
        <end position="121"/>
    </location>
</feature>
<dbReference type="Proteomes" id="UP000219559">
    <property type="component" value="Unassembled WGS sequence"/>
</dbReference>
<evidence type="ECO:0000313" key="3">
    <source>
        <dbReference type="Proteomes" id="UP000219559"/>
    </source>
</evidence>
<dbReference type="InterPro" id="IPR029068">
    <property type="entry name" value="Glyas_Bleomycin-R_OHBP_Dase"/>
</dbReference>
<dbReference type="EMBL" id="NBWU01000004">
    <property type="protein sequence ID" value="PCE64198.1"/>
    <property type="molecule type" value="Genomic_DNA"/>
</dbReference>
<protein>
    <submittedName>
        <fullName evidence="2">Glyoxalase</fullName>
    </submittedName>
</protein>
<gene>
    <name evidence="2" type="ORF">B7P33_12605</name>
</gene>
<dbReference type="InterPro" id="IPR037523">
    <property type="entry name" value="VOC_core"/>
</dbReference>
<dbReference type="OrthoDB" id="9804235at2"/>
<dbReference type="PROSITE" id="PS51819">
    <property type="entry name" value="VOC"/>
    <property type="match status" value="1"/>
</dbReference>
<dbReference type="SUPFAM" id="SSF54593">
    <property type="entry name" value="Glyoxalase/Bleomycin resistance protein/Dihydroxybiphenyl dioxygenase"/>
    <property type="match status" value="1"/>
</dbReference>
<dbReference type="Gene3D" id="3.10.180.10">
    <property type="entry name" value="2,3-Dihydroxybiphenyl 1,2-Dioxygenase, domain 1"/>
    <property type="match status" value="1"/>
</dbReference>
<evidence type="ECO:0000313" key="2">
    <source>
        <dbReference type="EMBL" id="PCE64198.1"/>
    </source>
</evidence>
<comment type="caution">
    <text evidence="2">The sequence shown here is derived from an EMBL/GenBank/DDBJ whole genome shotgun (WGS) entry which is preliminary data.</text>
</comment>
<dbReference type="CDD" id="cd07247">
    <property type="entry name" value="SgaA_N_like"/>
    <property type="match status" value="1"/>
</dbReference>
<keyword evidence="3" id="KW-1185">Reference proteome</keyword>
<organism evidence="2 3">
    <name type="scientific">Sediminicola luteus</name>
    <dbReference type="NCBI Taxonomy" id="319238"/>
    <lineage>
        <taxon>Bacteria</taxon>
        <taxon>Pseudomonadati</taxon>
        <taxon>Bacteroidota</taxon>
        <taxon>Flavobacteriia</taxon>
        <taxon>Flavobacteriales</taxon>
        <taxon>Flavobacteriaceae</taxon>
        <taxon>Sediminicola</taxon>
    </lineage>
</organism>
<accession>A0A2A4G890</accession>
<dbReference type="PANTHER" id="PTHR33993:SF2">
    <property type="entry name" value="VOC DOMAIN-CONTAINING PROTEIN"/>
    <property type="match status" value="1"/>
</dbReference>
<name>A0A2A4G890_9FLAO</name>
<dbReference type="InterPro" id="IPR052164">
    <property type="entry name" value="Anthracycline_SecMetBiosynth"/>
</dbReference>
<dbReference type="Pfam" id="PF00903">
    <property type="entry name" value="Glyoxalase"/>
    <property type="match status" value="1"/>
</dbReference>
<reference evidence="2 3" key="1">
    <citation type="submission" date="2017-04" db="EMBL/GenBank/DDBJ databases">
        <title>A new member of the family Flavobacteriaceae isolated from ascidians.</title>
        <authorList>
            <person name="Chen L."/>
        </authorList>
    </citation>
    <scope>NUCLEOTIDE SEQUENCE [LARGE SCALE GENOMIC DNA]</scope>
    <source>
        <strain evidence="2 3">HQA918</strain>
    </source>
</reference>
<dbReference type="AlphaFoldDB" id="A0A2A4G890"/>
<dbReference type="InterPro" id="IPR004360">
    <property type="entry name" value="Glyas_Fos-R_dOase_dom"/>
</dbReference>
<dbReference type="PANTHER" id="PTHR33993">
    <property type="entry name" value="GLYOXALASE-RELATED"/>
    <property type="match status" value="1"/>
</dbReference>
<evidence type="ECO:0000259" key="1">
    <source>
        <dbReference type="PROSITE" id="PS51819"/>
    </source>
</evidence>
<sequence length="122" mass="13540">MNNYIAIVEIPVTDTDRAREFYEKVMGLTLEQHKMPGMEMALFPYENQQVAIVLLKSEGYRPTAEGTTIYLNTGKDLQPILDRASKLGGQILTPKTAHADGSGFFALFLDSEGNRIGLHATH</sequence>
<proteinExistence type="predicted"/>